<dbReference type="RefSeq" id="WP_038025577.1">
    <property type="nucleotide sequence ID" value="NZ_JPVU01000045.1"/>
</dbReference>
<proteinExistence type="predicted"/>
<dbReference type="InterPro" id="IPR017034">
    <property type="entry name" value="Abi_system_AbiD/AbiF"/>
</dbReference>
<reference evidence="1 2" key="1">
    <citation type="submission" date="2014-08" db="EMBL/GenBank/DDBJ databases">
        <title>Genome sequence of Tetragenococcus muriaticus.</title>
        <authorList>
            <person name="Chuea-nongthon C."/>
            <person name="Rodtong S."/>
            <person name="Yongsawatdigul J."/>
            <person name="Steele J.L."/>
            <person name="Liu X.-y."/>
            <person name="Speers J."/>
            <person name="Glasner J.D."/>
            <person name="Neeno-Eckwall E.C."/>
        </authorList>
    </citation>
    <scope>NUCLEOTIDE SEQUENCE [LARGE SCALE GENOMIC DNA]</scope>
    <source>
        <strain evidence="1 2">PMC-11-5</strain>
    </source>
</reference>
<dbReference type="PATRIC" id="fig|1302649.3.peg.531"/>
<name>A0A091C657_9ENTE</name>
<comment type="caution">
    <text evidence="1">The sequence shown here is derived from an EMBL/GenBank/DDBJ whole genome shotgun (WGS) entry which is preliminary data.</text>
</comment>
<dbReference type="AlphaFoldDB" id="A0A091C657"/>
<dbReference type="PIRSF" id="PIRSF034934">
    <property type="entry name" value="AbiF_AbiD"/>
    <property type="match status" value="1"/>
</dbReference>
<evidence type="ECO:0000313" key="1">
    <source>
        <dbReference type="EMBL" id="KFN93321.1"/>
    </source>
</evidence>
<dbReference type="OrthoDB" id="5363652at2"/>
<dbReference type="Pfam" id="PF07751">
    <property type="entry name" value="Abi_2"/>
    <property type="match status" value="1"/>
</dbReference>
<gene>
    <name evidence="1" type="ORF">TMUPMC115_0526</name>
</gene>
<dbReference type="InterPro" id="IPR011664">
    <property type="entry name" value="Abi_system_AbiD/AbiF-like"/>
</dbReference>
<protein>
    <submittedName>
        <fullName evidence="1">Abortive infection bacteriophage resistance protein</fullName>
    </submittedName>
</protein>
<evidence type="ECO:0000313" key="2">
    <source>
        <dbReference type="Proteomes" id="UP000029380"/>
    </source>
</evidence>
<organism evidence="1 2">
    <name type="scientific">Tetragenococcus muriaticus PMC-11-5</name>
    <dbReference type="NCBI Taxonomy" id="1302649"/>
    <lineage>
        <taxon>Bacteria</taxon>
        <taxon>Bacillati</taxon>
        <taxon>Bacillota</taxon>
        <taxon>Bacilli</taxon>
        <taxon>Lactobacillales</taxon>
        <taxon>Enterococcaceae</taxon>
        <taxon>Tetragenococcus</taxon>
    </lineage>
</organism>
<dbReference type="Proteomes" id="UP000029380">
    <property type="component" value="Unassembled WGS sequence"/>
</dbReference>
<accession>A0A091C657</accession>
<dbReference type="EMBL" id="JPVU01000045">
    <property type="protein sequence ID" value="KFN93321.1"/>
    <property type="molecule type" value="Genomic_DNA"/>
</dbReference>
<sequence>MKTPTSLTFEDQLSLLQSRGMKVSKRDVNKLKIIGYYRIKQFAAPLANKNNSNKHTYDDYSGVNFSEVLTRYYQDKNLRIHLLHAIEKIEVALKTRLSFILGNSYGPFGYLNFSNWCDKHNYKKFEIETRQFQFKKSLLKSIKRSFINDVKDTNNQDVDGFPTIWLAVEVLTFGELVRIVEILSDKNKKKLSEMFNCTKKELISWLKCLNFVRNICAHNANVIDLQLSTKPLCRKQWKGYLYTVNGDNSRTPSNKLGIVILIIKHFVNTINKKYGWRNINKDICRLVDKSDERAHLLGFLDSNIVYELFGK</sequence>